<evidence type="ECO:0000313" key="2">
    <source>
        <dbReference type="Proteomes" id="UP001149954"/>
    </source>
</evidence>
<sequence length="110" mass="12310">MRLRLVVPVQAYYLLRDLLKKAWKYKLDKTAEENQKQTVIYRRFGIGEDQEYYYNRCAALEEIANIAIFLASELALAINGQIVIADNGMSAAASGDTFTGPVPPINPSVL</sequence>
<dbReference type="SUPFAM" id="SSF51735">
    <property type="entry name" value="NAD(P)-binding Rossmann-fold domains"/>
    <property type="match status" value="1"/>
</dbReference>
<name>A0A9W9Y1J3_9EURO</name>
<dbReference type="InterPro" id="IPR036291">
    <property type="entry name" value="NAD(P)-bd_dom_sf"/>
</dbReference>
<organism evidence="1 2">
    <name type="scientific">Penicillium fimorum</name>
    <dbReference type="NCBI Taxonomy" id="1882269"/>
    <lineage>
        <taxon>Eukaryota</taxon>
        <taxon>Fungi</taxon>
        <taxon>Dikarya</taxon>
        <taxon>Ascomycota</taxon>
        <taxon>Pezizomycotina</taxon>
        <taxon>Eurotiomycetes</taxon>
        <taxon>Eurotiomycetidae</taxon>
        <taxon>Eurotiales</taxon>
        <taxon>Aspergillaceae</taxon>
        <taxon>Penicillium</taxon>
    </lineage>
</organism>
<accession>A0A9W9Y1J3</accession>
<reference evidence="1" key="2">
    <citation type="journal article" date="2023" name="IMA Fungus">
        <title>Comparative genomic study of the Penicillium genus elucidates a diverse pangenome and 15 lateral gene transfer events.</title>
        <authorList>
            <person name="Petersen C."/>
            <person name="Sorensen T."/>
            <person name="Nielsen M.R."/>
            <person name="Sondergaard T.E."/>
            <person name="Sorensen J.L."/>
            <person name="Fitzpatrick D.A."/>
            <person name="Frisvad J.C."/>
            <person name="Nielsen K.L."/>
        </authorList>
    </citation>
    <scope>NUCLEOTIDE SEQUENCE</scope>
    <source>
        <strain evidence="1">IBT 29495</strain>
    </source>
</reference>
<gene>
    <name evidence="1" type="ORF">N7463_003555</name>
</gene>
<dbReference type="Gene3D" id="1.10.8.400">
    <property type="entry name" value="Enoyl acyl carrier protein reductase"/>
    <property type="match status" value="1"/>
</dbReference>
<dbReference type="EMBL" id="JAPWDS010000002">
    <property type="protein sequence ID" value="KAJ5514003.1"/>
    <property type="molecule type" value="Genomic_DNA"/>
</dbReference>
<dbReference type="AlphaFoldDB" id="A0A9W9Y1J3"/>
<comment type="caution">
    <text evidence="1">The sequence shown here is derived from an EMBL/GenBank/DDBJ whole genome shotgun (WGS) entry which is preliminary data.</text>
</comment>
<dbReference type="Proteomes" id="UP001149954">
    <property type="component" value="Unassembled WGS sequence"/>
</dbReference>
<reference evidence="1" key="1">
    <citation type="submission" date="2022-12" db="EMBL/GenBank/DDBJ databases">
        <authorList>
            <person name="Petersen C."/>
        </authorList>
    </citation>
    <scope>NUCLEOTIDE SEQUENCE</scope>
    <source>
        <strain evidence="1">IBT 29495</strain>
    </source>
</reference>
<keyword evidence="2" id="KW-1185">Reference proteome</keyword>
<dbReference type="OrthoDB" id="414540at2759"/>
<protein>
    <submittedName>
        <fullName evidence="1">Uncharacterized protein</fullName>
    </submittedName>
</protein>
<proteinExistence type="predicted"/>
<evidence type="ECO:0000313" key="1">
    <source>
        <dbReference type="EMBL" id="KAJ5514003.1"/>
    </source>
</evidence>
<dbReference type="InterPro" id="IPR002347">
    <property type="entry name" value="SDR_fam"/>
</dbReference>
<dbReference type="Pfam" id="PF13561">
    <property type="entry name" value="adh_short_C2"/>
    <property type="match status" value="1"/>
</dbReference>